<dbReference type="InterPro" id="IPR051141">
    <property type="entry name" value="UPF0339_domain"/>
</dbReference>
<reference evidence="3 4" key="1">
    <citation type="journal article" date="2015" name="Environ. Microbiol.">
        <title>Methane oxidation coupled to nitrate reduction under hypoxia by the Gammaproteobacterium Methylomonas denitrificans, sp. nov. type strain FJG1.</title>
        <authorList>
            <person name="Kits K.D."/>
            <person name="Klotz M.G."/>
            <person name="Stein L.Y."/>
        </authorList>
    </citation>
    <scope>NUCLEOTIDE SEQUENCE [LARGE SCALE GENOMIC DNA]</scope>
    <source>
        <strain evidence="3 4">FJG1</strain>
    </source>
</reference>
<protein>
    <recommendedName>
        <fullName evidence="2">DUF1508 domain-containing protein</fullName>
    </recommendedName>
</protein>
<dbReference type="KEGG" id="mdn:JT25_010385"/>
<evidence type="ECO:0000256" key="1">
    <source>
        <dbReference type="ARBA" id="ARBA00007576"/>
    </source>
</evidence>
<dbReference type="STRING" id="1538553.JT25_010385"/>
<accession>A0A126T4A8</accession>
<evidence type="ECO:0000313" key="3">
    <source>
        <dbReference type="EMBL" id="AMK76890.1"/>
    </source>
</evidence>
<name>A0A126T4A8_9GAMM</name>
<dbReference type="InterPro" id="IPR036913">
    <property type="entry name" value="YegP-like_sf"/>
</dbReference>
<dbReference type="InterPro" id="IPR010879">
    <property type="entry name" value="DUF1508"/>
</dbReference>
<evidence type="ECO:0000313" key="4">
    <source>
        <dbReference type="Proteomes" id="UP000030512"/>
    </source>
</evidence>
<dbReference type="Pfam" id="PF07411">
    <property type="entry name" value="DUF1508"/>
    <property type="match status" value="1"/>
</dbReference>
<feature type="domain" description="DUF1508" evidence="2">
    <location>
        <begin position="12"/>
        <end position="48"/>
    </location>
</feature>
<gene>
    <name evidence="3" type="ORF">JT25_010385</name>
</gene>
<dbReference type="AlphaFoldDB" id="A0A126T4A8"/>
<dbReference type="PANTHER" id="PTHR40606:SF1">
    <property type="entry name" value="UPF0339 PROTEIN YEGP"/>
    <property type="match status" value="1"/>
</dbReference>
<comment type="similarity">
    <text evidence="1">Belongs to the UPF0339 family. Duplicated subfamily.</text>
</comment>
<dbReference type="Proteomes" id="UP000030512">
    <property type="component" value="Chromosome"/>
</dbReference>
<dbReference type="OrthoDB" id="9802792at2"/>
<sequence>MPATFELKTNDAKQYFFNFLNSKGELILMSGDYGNKEEALQAIKEVRTGSLMSNQIAASKVPEGDTFFVIKDTTGAIIVKSVLFNSNMVFDNALHIVKDNACVAEIVDLTR</sequence>
<dbReference type="PANTHER" id="PTHR40606">
    <property type="match status" value="1"/>
</dbReference>
<keyword evidence="4" id="KW-1185">Reference proteome</keyword>
<evidence type="ECO:0000259" key="2">
    <source>
        <dbReference type="Pfam" id="PF07411"/>
    </source>
</evidence>
<proteinExistence type="inferred from homology"/>
<dbReference type="Gene3D" id="2.30.29.80">
    <property type="match status" value="1"/>
</dbReference>
<dbReference type="RefSeq" id="WP_036272598.1">
    <property type="nucleotide sequence ID" value="NZ_CP014476.1"/>
</dbReference>
<dbReference type="EMBL" id="CP014476">
    <property type="protein sequence ID" value="AMK76890.1"/>
    <property type="molecule type" value="Genomic_DNA"/>
</dbReference>
<dbReference type="SUPFAM" id="SSF160113">
    <property type="entry name" value="YegP-like"/>
    <property type="match status" value="2"/>
</dbReference>
<organism evidence="3 4">
    <name type="scientific">Methylomonas denitrificans</name>
    <dbReference type="NCBI Taxonomy" id="1538553"/>
    <lineage>
        <taxon>Bacteria</taxon>
        <taxon>Pseudomonadati</taxon>
        <taxon>Pseudomonadota</taxon>
        <taxon>Gammaproteobacteria</taxon>
        <taxon>Methylococcales</taxon>
        <taxon>Methylococcaceae</taxon>
        <taxon>Methylomonas</taxon>
    </lineage>
</organism>